<evidence type="ECO:0000256" key="2">
    <source>
        <dbReference type="ARBA" id="ARBA00022679"/>
    </source>
</evidence>
<comment type="catalytic activity">
    <reaction evidence="7 9 10">
        <text>2-(2-carboxy-4-methylthiazol-5-yl)ethyl phosphate + 4-amino-2-methyl-5-(diphosphooxymethyl)pyrimidine + 2 H(+) = thiamine phosphate + CO2 + diphosphate</text>
        <dbReference type="Rhea" id="RHEA:47848"/>
        <dbReference type="ChEBI" id="CHEBI:15378"/>
        <dbReference type="ChEBI" id="CHEBI:16526"/>
        <dbReference type="ChEBI" id="CHEBI:33019"/>
        <dbReference type="ChEBI" id="CHEBI:37575"/>
        <dbReference type="ChEBI" id="CHEBI:57841"/>
        <dbReference type="ChEBI" id="CHEBI:62890"/>
        <dbReference type="EC" id="2.5.1.3"/>
    </reaction>
</comment>
<feature type="binding site" evidence="9">
    <location>
        <position position="71"/>
    </location>
    <ligand>
        <name>4-amino-2-methyl-5-(diphosphooxymethyl)pyrimidine</name>
        <dbReference type="ChEBI" id="CHEBI:57841"/>
    </ligand>
</feature>
<comment type="catalytic activity">
    <reaction evidence="6 9 10">
        <text>4-methyl-5-(2-phosphooxyethyl)-thiazole + 4-amino-2-methyl-5-(diphosphooxymethyl)pyrimidine + H(+) = thiamine phosphate + diphosphate</text>
        <dbReference type="Rhea" id="RHEA:22328"/>
        <dbReference type="ChEBI" id="CHEBI:15378"/>
        <dbReference type="ChEBI" id="CHEBI:33019"/>
        <dbReference type="ChEBI" id="CHEBI:37575"/>
        <dbReference type="ChEBI" id="CHEBI:57841"/>
        <dbReference type="ChEBI" id="CHEBI:58296"/>
        <dbReference type="EC" id="2.5.1.3"/>
    </reaction>
</comment>
<dbReference type="GO" id="GO:0004789">
    <property type="term" value="F:thiamine-phosphate diphosphorylase activity"/>
    <property type="evidence" value="ECO:0007669"/>
    <property type="project" value="UniProtKB-UniRule"/>
</dbReference>
<accession>A0A2G6PF47</accession>
<dbReference type="CDD" id="cd00564">
    <property type="entry name" value="TMP_TenI"/>
    <property type="match status" value="1"/>
</dbReference>
<feature type="binding site" evidence="9">
    <location>
        <position position="140"/>
    </location>
    <ligand>
        <name>4-amino-2-methyl-5-(diphosphooxymethyl)pyrimidine</name>
        <dbReference type="ChEBI" id="CHEBI:57841"/>
    </ligand>
</feature>
<feature type="binding site" evidence="9">
    <location>
        <begin position="137"/>
        <end position="139"/>
    </location>
    <ligand>
        <name>2-[(2R,5Z)-2-carboxy-4-methylthiazol-5(2H)-ylidene]ethyl phosphate</name>
        <dbReference type="ChEBI" id="CHEBI:62899"/>
    </ligand>
</feature>
<keyword evidence="2 9" id="KW-0808">Transferase</keyword>
<evidence type="ECO:0000256" key="5">
    <source>
        <dbReference type="ARBA" id="ARBA00022977"/>
    </source>
</evidence>
<evidence type="ECO:0000256" key="10">
    <source>
        <dbReference type="RuleBase" id="RU003826"/>
    </source>
</evidence>
<evidence type="ECO:0000256" key="4">
    <source>
        <dbReference type="ARBA" id="ARBA00022842"/>
    </source>
</evidence>
<dbReference type="EC" id="2.5.1.3" evidence="9"/>
<evidence type="ECO:0000259" key="12">
    <source>
        <dbReference type="Pfam" id="PF02581"/>
    </source>
</evidence>
<dbReference type="UniPathway" id="UPA00060">
    <property type="reaction ID" value="UER00141"/>
</dbReference>
<feature type="binding site" evidence="9">
    <location>
        <position position="167"/>
    </location>
    <ligand>
        <name>2-[(2R,5Z)-2-carboxy-4-methylthiazol-5(2H)-ylidene]ethyl phosphate</name>
        <dbReference type="ChEBI" id="CHEBI:62899"/>
    </ligand>
</feature>
<dbReference type="InterPro" id="IPR013785">
    <property type="entry name" value="Aldolase_TIM"/>
</dbReference>
<name>A0A2G6PF47_9GAMM</name>
<gene>
    <name evidence="9" type="primary">thiE</name>
    <name evidence="13" type="ORF">CSA09_02615</name>
</gene>
<dbReference type="AlphaFoldDB" id="A0A2G6PF47"/>
<dbReference type="Proteomes" id="UP000229278">
    <property type="component" value="Unassembled WGS sequence"/>
</dbReference>
<organism evidence="13 14">
    <name type="scientific">Candidatus Contendibacter odensensis</name>
    <dbReference type="NCBI Taxonomy" id="1400860"/>
    <lineage>
        <taxon>Bacteria</taxon>
        <taxon>Pseudomonadati</taxon>
        <taxon>Pseudomonadota</taxon>
        <taxon>Gammaproteobacteria</taxon>
        <taxon>Candidatus Competibacteraceae</taxon>
        <taxon>Candidatus Contendibacter</taxon>
    </lineage>
</organism>
<dbReference type="GO" id="GO:0000287">
    <property type="term" value="F:magnesium ion binding"/>
    <property type="evidence" value="ECO:0007669"/>
    <property type="project" value="UniProtKB-UniRule"/>
</dbReference>
<comment type="function">
    <text evidence="9">Condenses 4-methyl-5-(beta-hydroxyethyl)thiazole monophosphate (THZ-P) and 2-methyl-4-amino-5-hydroxymethyl pyrimidine pyrophosphate (HMP-PP) to form thiamine monophosphate (TMP).</text>
</comment>
<dbReference type="InterPro" id="IPR034291">
    <property type="entry name" value="TMP_synthase"/>
</dbReference>
<keyword evidence="4 9" id="KW-0460">Magnesium</keyword>
<dbReference type="EMBL" id="PDTV01000006">
    <property type="protein sequence ID" value="PIE83193.1"/>
    <property type="molecule type" value="Genomic_DNA"/>
</dbReference>
<protein>
    <recommendedName>
        <fullName evidence="9">Thiamine-phosphate synthase</fullName>
        <shortName evidence="9">TP synthase</shortName>
        <shortName evidence="9">TPS</shortName>
        <ecNumber evidence="9">2.5.1.3</ecNumber>
    </recommendedName>
    <alternativeName>
        <fullName evidence="9">Thiamine-phosphate pyrophosphorylase</fullName>
        <shortName evidence="9">TMP pyrophosphorylase</shortName>
        <shortName evidence="9">TMP-PPase</shortName>
    </alternativeName>
</protein>
<dbReference type="GO" id="GO:0009228">
    <property type="term" value="P:thiamine biosynthetic process"/>
    <property type="evidence" value="ECO:0007669"/>
    <property type="project" value="UniProtKB-KW"/>
</dbReference>
<evidence type="ECO:0000256" key="8">
    <source>
        <dbReference type="ARBA" id="ARBA00047883"/>
    </source>
</evidence>
<feature type="binding site" evidence="9">
    <location>
        <begin position="187"/>
        <end position="188"/>
    </location>
    <ligand>
        <name>2-[(2R,5Z)-2-carboxy-4-methylthiazol-5(2H)-ylidene]ethyl phosphate</name>
        <dbReference type="ChEBI" id="CHEBI:62899"/>
    </ligand>
</feature>
<feature type="binding site" evidence="9">
    <location>
        <position position="91"/>
    </location>
    <ligand>
        <name>Mg(2+)</name>
        <dbReference type="ChEBI" id="CHEBI:18420"/>
    </ligand>
</feature>
<comment type="caution">
    <text evidence="13">The sequence shown here is derived from an EMBL/GenBank/DDBJ whole genome shotgun (WGS) entry which is preliminary data.</text>
</comment>
<evidence type="ECO:0000313" key="14">
    <source>
        <dbReference type="Proteomes" id="UP000229278"/>
    </source>
</evidence>
<feature type="binding site" evidence="9">
    <location>
        <position position="110"/>
    </location>
    <ligand>
        <name>4-amino-2-methyl-5-(diphosphooxymethyl)pyrimidine</name>
        <dbReference type="ChEBI" id="CHEBI:57841"/>
    </ligand>
</feature>
<evidence type="ECO:0000256" key="7">
    <source>
        <dbReference type="ARBA" id="ARBA00047851"/>
    </source>
</evidence>
<dbReference type="InterPro" id="IPR022998">
    <property type="entry name" value="ThiamineP_synth_TenI"/>
</dbReference>
<evidence type="ECO:0000256" key="1">
    <source>
        <dbReference type="ARBA" id="ARBA00005165"/>
    </source>
</evidence>
<sequence length="209" mass="22394">MNKRLSRGLYAITDPLLIPDKQLNHAVEQAILGGARLIQYRAKNQAFEQCLAQAQSLNKLCHYYHIPLIINDDIELASQTSAAGVHLGKDDPIVATARARLGQQAIIGVSCYNQIDLAMDAARQGADYIAFGAFFSSPTKPTGIRASIQLVREARVALNIPIVAIGGITPDNAPPLITAGADMLAVISGVFAQTNIQTTAHRYTALFAS</sequence>
<dbReference type="InterPro" id="IPR036206">
    <property type="entry name" value="ThiamineP_synth_sf"/>
</dbReference>
<evidence type="ECO:0000256" key="11">
    <source>
        <dbReference type="RuleBase" id="RU004253"/>
    </source>
</evidence>
<reference evidence="13 14" key="1">
    <citation type="submission" date="2017-10" db="EMBL/GenBank/DDBJ databases">
        <title>Novel microbial diversity and functional potential in the marine mammal oral microbiome.</title>
        <authorList>
            <person name="Dudek N.K."/>
            <person name="Sun C.L."/>
            <person name="Burstein D."/>
            <person name="Kantor R.S."/>
            <person name="Aliaga Goltsman D.S."/>
            <person name="Bik E.M."/>
            <person name="Thomas B.C."/>
            <person name="Banfield J.F."/>
            <person name="Relman D.A."/>
        </authorList>
    </citation>
    <scope>NUCLEOTIDE SEQUENCE [LARGE SCALE GENOMIC DNA]</scope>
    <source>
        <strain evidence="13">DOLJORAL78_50_517</strain>
    </source>
</reference>
<feature type="binding site" evidence="9">
    <location>
        <begin position="39"/>
        <end position="43"/>
    </location>
    <ligand>
        <name>4-amino-2-methyl-5-(diphosphooxymethyl)pyrimidine</name>
        <dbReference type="ChEBI" id="CHEBI:57841"/>
    </ligand>
</feature>
<comment type="similarity">
    <text evidence="9 10">Belongs to the thiamine-phosphate synthase family.</text>
</comment>
<comment type="cofactor">
    <cofactor evidence="9">
        <name>Mg(2+)</name>
        <dbReference type="ChEBI" id="CHEBI:18420"/>
    </cofactor>
    <text evidence="9">Binds 1 Mg(2+) ion per subunit.</text>
</comment>
<comment type="pathway">
    <text evidence="1 9 11">Cofactor biosynthesis; thiamine diphosphate biosynthesis; thiamine phosphate from 4-amino-2-methyl-5-diphosphomethylpyrimidine and 4-methyl-5-(2-phosphoethyl)-thiazole: step 1/1.</text>
</comment>
<keyword evidence="3 9" id="KW-0479">Metal-binding</keyword>
<dbReference type="Pfam" id="PF02581">
    <property type="entry name" value="TMP-TENI"/>
    <property type="match status" value="1"/>
</dbReference>
<dbReference type="GO" id="GO:0009229">
    <property type="term" value="P:thiamine diphosphate biosynthetic process"/>
    <property type="evidence" value="ECO:0007669"/>
    <property type="project" value="UniProtKB-UniRule"/>
</dbReference>
<evidence type="ECO:0000313" key="13">
    <source>
        <dbReference type="EMBL" id="PIE83193.1"/>
    </source>
</evidence>
<proteinExistence type="inferred from homology"/>
<evidence type="ECO:0000256" key="9">
    <source>
        <dbReference type="HAMAP-Rule" id="MF_00097"/>
    </source>
</evidence>
<dbReference type="SUPFAM" id="SSF51391">
    <property type="entry name" value="Thiamin phosphate synthase"/>
    <property type="match status" value="1"/>
</dbReference>
<dbReference type="PANTHER" id="PTHR20857:SF15">
    <property type="entry name" value="THIAMINE-PHOSPHATE SYNTHASE"/>
    <property type="match status" value="1"/>
</dbReference>
<dbReference type="HAMAP" id="MF_00097">
    <property type="entry name" value="TMP_synthase"/>
    <property type="match status" value="1"/>
</dbReference>
<dbReference type="GO" id="GO:0005737">
    <property type="term" value="C:cytoplasm"/>
    <property type="evidence" value="ECO:0007669"/>
    <property type="project" value="TreeGrafter"/>
</dbReference>
<keyword evidence="5 9" id="KW-0784">Thiamine biosynthesis</keyword>
<dbReference type="Gene3D" id="3.20.20.70">
    <property type="entry name" value="Aldolase class I"/>
    <property type="match status" value="1"/>
</dbReference>
<dbReference type="PANTHER" id="PTHR20857">
    <property type="entry name" value="THIAMINE-PHOSPHATE PYROPHOSPHORYLASE"/>
    <property type="match status" value="1"/>
</dbReference>
<feature type="binding site" evidence="9">
    <location>
        <position position="72"/>
    </location>
    <ligand>
        <name>Mg(2+)</name>
        <dbReference type="ChEBI" id="CHEBI:18420"/>
    </ligand>
</feature>
<evidence type="ECO:0000256" key="3">
    <source>
        <dbReference type="ARBA" id="ARBA00022723"/>
    </source>
</evidence>
<comment type="catalytic activity">
    <reaction evidence="8 9 10">
        <text>2-[(2R,5Z)-2-carboxy-4-methylthiazol-5(2H)-ylidene]ethyl phosphate + 4-amino-2-methyl-5-(diphosphooxymethyl)pyrimidine + 2 H(+) = thiamine phosphate + CO2 + diphosphate</text>
        <dbReference type="Rhea" id="RHEA:47844"/>
        <dbReference type="ChEBI" id="CHEBI:15378"/>
        <dbReference type="ChEBI" id="CHEBI:16526"/>
        <dbReference type="ChEBI" id="CHEBI:33019"/>
        <dbReference type="ChEBI" id="CHEBI:37575"/>
        <dbReference type="ChEBI" id="CHEBI:57841"/>
        <dbReference type="ChEBI" id="CHEBI:62899"/>
        <dbReference type="EC" id="2.5.1.3"/>
    </reaction>
</comment>
<evidence type="ECO:0000256" key="6">
    <source>
        <dbReference type="ARBA" id="ARBA00047334"/>
    </source>
</evidence>
<dbReference type="NCBIfam" id="TIGR00693">
    <property type="entry name" value="thiE"/>
    <property type="match status" value="1"/>
</dbReference>
<feature type="domain" description="Thiamine phosphate synthase/TenI" evidence="12">
    <location>
        <begin position="9"/>
        <end position="190"/>
    </location>
</feature>